<dbReference type="AlphaFoldDB" id="A0A0E9UEY6"/>
<sequence length="48" mass="5502">MGQENRECAKLIIYNIYVLTLKVKQHQKGLFCVKSHCVQLAHAFIQGV</sequence>
<protein>
    <submittedName>
        <fullName evidence="1">Uncharacterized protein</fullName>
    </submittedName>
</protein>
<organism evidence="1">
    <name type="scientific">Anguilla anguilla</name>
    <name type="common">European freshwater eel</name>
    <name type="synonym">Muraena anguilla</name>
    <dbReference type="NCBI Taxonomy" id="7936"/>
    <lineage>
        <taxon>Eukaryota</taxon>
        <taxon>Metazoa</taxon>
        <taxon>Chordata</taxon>
        <taxon>Craniata</taxon>
        <taxon>Vertebrata</taxon>
        <taxon>Euteleostomi</taxon>
        <taxon>Actinopterygii</taxon>
        <taxon>Neopterygii</taxon>
        <taxon>Teleostei</taxon>
        <taxon>Anguilliformes</taxon>
        <taxon>Anguillidae</taxon>
        <taxon>Anguilla</taxon>
    </lineage>
</organism>
<dbReference type="EMBL" id="GBXM01044235">
    <property type="protein sequence ID" value="JAH64342.1"/>
    <property type="molecule type" value="Transcribed_RNA"/>
</dbReference>
<accession>A0A0E9UEY6</accession>
<reference evidence="1" key="2">
    <citation type="journal article" date="2015" name="Fish Shellfish Immunol.">
        <title>Early steps in the European eel (Anguilla anguilla)-Vibrio vulnificus interaction in the gills: Role of the RtxA13 toxin.</title>
        <authorList>
            <person name="Callol A."/>
            <person name="Pajuelo D."/>
            <person name="Ebbesson L."/>
            <person name="Teles M."/>
            <person name="MacKenzie S."/>
            <person name="Amaro C."/>
        </authorList>
    </citation>
    <scope>NUCLEOTIDE SEQUENCE</scope>
</reference>
<evidence type="ECO:0000313" key="1">
    <source>
        <dbReference type="EMBL" id="JAH64342.1"/>
    </source>
</evidence>
<name>A0A0E9UEY6_ANGAN</name>
<proteinExistence type="predicted"/>
<reference evidence="1" key="1">
    <citation type="submission" date="2014-11" db="EMBL/GenBank/DDBJ databases">
        <authorList>
            <person name="Amaro Gonzalez C."/>
        </authorList>
    </citation>
    <scope>NUCLEOTIDE SEQUENCE</scope>
</reference>